<keyword evidence="2" id="KW-0812">Transmembrane</keyword>
<evidence type="ECO:0000256" key="1">
    <source>
        <dbReference type="SAM" id="MobiDB-lite"/>
    </source>
</evidence>
<name>A0A1I8GZG6_9PLAT</name>
<evidence type="ECO:0000259" key="3">
    <source>
        <dbReference type="Pfam" id="PF07885"/>
    </source>
</evidence>
<feature type="transmembrane region" description="Helical" evidence="2">
    <location>
        <begin position="232"/>
        <end position="251"/>
    </location>
</feature>
<feature type="domain" description="Potassium channel" evidence="3">
    <location>
        <begin position="62"/>
        <end position="94"/>
    </location>
</feature>
<feature type="transmembrane region" description="Helical" evidence="2">
    <location>
        <begin position="12"/>
        <end position="31"/>
    </location>
</feature>
<protein>
    <submittedName>
        <fullName evidence="5">Ion_trans_2 domain-containing protein</fullName>
    </submittedName>
</protein>
<keyword evidence="2" id="KW-1133">Transmembrane helix</keyword>
<dbReference type="Gene3D" id="1.10.287.70">
    <property type="match status" value="1"/>
</dbReference>
<feature type="transmembrane region" description="Helical" evidence="2">
    <location>
        <begin position="74"/>
        <end position="97"/>
    </location>
</feature>
<evidence type="ECO:0000313" key="4">
    <source>
        <dbReference type="Proteomes" id="UP000095280"/>
    </source>
</evidence>
<dbReference type="Proteomes" id="UP000095280">
    <property type="component" value="Unplaced"/>
</dbReference>
<feature type="compositionally biased region" description="Acidic residues" evidence="1">
    <location>
        <begin position="382"/>
        <end position="398"/>
    </location>
</feature>
<accession>A0A1I8GZG6</accession>
<evidence type="ECO:0000256" key="2">
    <source>
        <dbReference type="SAM" id="Phobius"/>
    </source>
</evidence>
<proteinExistence type="predicted"/>
<organism evidence="4 5">
    <name type="scientific">Macrostomum lignano</name>
    <dbReference type="NCBI Taxonomy" id="282301"/>
    <lineage>
        <taxon>Eukaryota</taxon>
        <taxon>Metazoa</taxon>
        <taxon>Spiralia</taxon>
        <taxon>Lophotrochozoa</taxon>
        <taxon>Platyhelminthes</taxon>
        <taxon>Rhabditophora</taxon>
        <taxon>Macrostomorpha</taxon>
        <taxon>Macrostomida</taxon>
        <taxon>Macrostomidae</taxon>
        <taxon>Macrostomum</taxon>
    </lineage>
</organism>
<dbReference type="SUPFAM" id="SSF81324">
    <property type="entry name" value="Voltage-gated potassium channels"/>
    <property type="match status" value="1"/>
</dbReference>
<dbReference type="AlphaFoldDB" id="A0A1I8GZG6"/>
<evidence type="ECO:0000313" key="5">
    <source>
        <dbReference type="WBParaSite" id="maker-uti_cns_0003739-snap-gene-0.2-mRNA-1"/>
    </source>
</evidence>
<dbReference type="Pfam" id="PF07885">
    <property type="entry name" value="Ion_trans_2"/>
    <property type="match status" value="1"/>
</dbReference>
<feature type="compositionally biased region" description="Gly residues" evidence="1">
    <location>
        <begin position="302"/>
        <end position="313"/>
    </location>
</feature>
<dbReference type="PROSITE" id="PS51257">
    <property type="entry name" value="PROKAR_LIPOPROTEIN"/>
    <property type="match status" value="1"/>
</dbReference>
<dbReference type="InterPro" id="IPR013099">
    <property type="entry name" value="K_chnl_dom"/>
</dbReference>
<dbReference type="WBParaSite" id="maker-uti_cns_0003739-snap-gene-0.2-mRNA-1">
    <property type="protein sequence ID" value="maker-uti_cns_0003739-snap-gene-0.2-mRNA-1"/>
    <property type="gene ID" value="maker-uti_cns_0003739-snap-gene-0.2"/>
</dbReference>
<sequence>MPQLRVIGQAWPLLLIIIVSCSFAAVLVWFMPSLSAVGLRALTLVPWLCYLPSETETATETYGDRSPKTICGRLFAMAWISFGLVLISMFTAGITVINGSYEQIFVYELGSTPVLISDWRSLLRSNFTEDKESEARHHGALIEHYMYLHLREEHQDRMNRIKPQYVLKRPSLRGMYSNLGTEVNSCLAATILREQINVYRRIVGHTHGADQAGQSSEVAEEVAQSLFSTSNAALGIVAGIFLAIFLALLIWEKVYWKPRNPNYKFVERNWKYDRQKKEAEFGRQLDLKSYYRQHNRKCGVEGGGGGGGVGGGSAATTPTAGGQSGGSGGCSMSRPITIETLHAATLDEASVGGGATEAPGNNGSGIINNRRLWCQEAGSDRLDEEAEGEAEAEEATPM</sequence>
<reference evidence="5" key="1">
    <citation type="submission" date="2016-11" db="UniProtKB">
        <authorList>
            <consortium name="WormBaseParasite"/>
        </authorList>
    </citation>
    <scope>IDENTIFICATION</scope>
</reference>
<feature type="region of interest" description="Disordered" evidence="1">
    <location>
        <begin position="302"/>
        <end position="332"/>
    </location>
</feature>
<keyword evidence="4" id="KW-1185">Reference proteome</keyword>
<keyword evidence="2" id="KW-0472">Membrane</keyword>
<feature type="region of interest" description="Disordered" evidence="1">
    <location>
        <begin position="378"/>
        <end position="398"/>
    </location>
</feature>